<dbReference type="GO" id="GO:0032259">
    <property type="term" value="P:methylation"/>
    <property type="evidence" value="ECO:0007669"/>
    <property type="project" value="UniProtKB-KW"/>
</dbReference>
<dbReference type="PANTHER" id="PTHR43591">
    <property type="entry name" value="METHYLTRANSFERASE"/>
    <property type="match status" value="1"/>
</dbReference>
<keyword evidence="5" id="KW-1185">Reference proteome</keyword>
<comment type="caution">
    <text evidence="4">The sequence shown here is derived from an EMBL/GenBank/DDBJ whole genome shotgun (WGS) entry which is preliminary data.</text>
</comment>
<evidence type="ECO:0000256" key="2">
    <source>
        <dbReference type="ARBA" id="ARBA00022679"/>
    </source>
</evidence>
<keyword evidence="2" id="KW-0808">Transferase</keyword>
<dbReference type="Gene3D" id="3.40.50.150">
    <property type="entry name" value="Vaccinia Virus protein VP39"/>
    <property type="match status" value="1"/>
</dbReference>
<dbReference type="InterPro" id="IPR023576">
    <property type="entry name" value="UbiE/COQ5_MeTrFase_CS"/>
</dbReference>
<gene>
    <name evidence="4" type="ORF">FMOSSE_LOCUS6317</name>
</gene>
<dbReference type="GO" id="GO:0008168">
    <property type="term" value="F:methyltransferase activity"/>
    <property type="evidence" value="ECO:0007669"/>
    <property type="project" value="UniProtKB-KW"/>
</dbReference>
<organism evidence="4 5">
    <name type="scientific">Funneliformis mosseae</name>
    <name type="common">Endomycorrhizal fungus</name>
    <name type="synonym">Glomus mosseae</name>
    <dbReference type="NCBI Taxonomy" id="27381"/>
    <lineage>
        <taxon>Eukaryota</taxon>
        <taxon>Fungi</taxon>
        <taxon>Fungi incertae sedis</taxon>
        <taxon>Mucoromycota</taxon>
        <taxon>Glomeromycotina</taxon>
        <taxon>Glomeromycetes</taxon>
        <taxon>Glomerales</taxon>
        <taxon>Glomeraceae</taxon>
        <taxon>Funneliformis</taxon>
    </lineage>
</organism>
<dbReference type="Proteomes" id="UP000789375">
    <property type="component" value="Unassembled WGS sequence"/>
</dbReference>
<reference evidence="4" key="1">
    <citation type="submission" date="2021-06" db="EMBL/GenBank/DDBJ databases">
        <authorList>
            <person name="Kallberg Y."/>
            <person name="Tangrot J."/>
            <person name="Rosling A."/>
        </authorList>
    </citation>
    <scope>NUCLEOTIDE SEQUENCE</scope>
    <source>
        <strain evidence="4">87-6 pot B 2015</strain>
    </source>
</reference>
<evidence type="ECO:0000313" key="5">
    <source>
        <dbReference type="Proteomes" id="UP000789375"/>
    </source>
</evidence>
<keyword evidence="1" id="KW-0489">Methyltransferase</keyword>
<dbReference type="EMBL" id="CAJVPP010001308">
    <property type="protein sequence ID" value="CAG8547953.1"/>
    <property type="molecule type" value="Genomic_DNA"/>
</dbReference>
<evidence type="ECO:0000256" key="1">
    <source>
        <dbReference type="ARBA" id="ARBA00022603"/>
    </source>
</evidence>
<dbReference type="Pfam" id="PF13489">
    <property type="entry name" value="Methyltransf_23"/>
    <property type="match status" value="1"/>
</dbReference>
<proteinExistence type="predicted"/>
<dbReference type="CDD" id="cd02440">
    <property type="entry name" value="AdoMet_MTases"/>
    <property type="match status" value="1"/>
</dbReference>
<dbReference type="PROSITE" id="PS01184">
    <property type="entry name" value="UBIE_2"/>
    <property type="match status" value="1"/>
</dbReference>
<evidence type="ECO:0000256" key="3">
    <source>
        <dbReference type="ARBA" id="ARBA00022691"/>
    </source>
</evidence>
<dbReference type="SUPFAM" id="SSF53335">
    <property type="entry name" value="S-adenosyl-L-methionine-dependent methyltransferases"/>
    <property type="match status" value="1"/>
</dbReference>
<keyword evidence="3" id="KW-0949">S-adenosyl-L-methionine</keyword>
<dbReference type="AlphaFoldDB" id="A0A9N9AZP2"/>
<dbReference type="InterPro" id="IPR029063">
    <property type="entry name" value="SAM-dependent_MTases_sf"/>
</dbReference>
<accession>A0A9N9AZP2</accession>
<sequence>MGNIFSLYKVNKVKKSSSCSSSFQEGVYQYVNGRRYLKDFNKYLLPNDDEELDRLQEQHYIYWHIWKSHFSSPVETILKLGGVEVLDIGCGSGLWLLEMAVNYPLSNFTGIDIVPTFPVDTHPSNTAFEQVDITEGLPFPDNRFDFINIRFVLCLIQEKNLSFIFKEIMRVLKPGGWLEILDFTSDLINPGPAHRYFYNKYQALWRQRGINFYLISALPKYLRRYDLIDIHNEEKTTFFGKKGGIIGELCLKDWARVYITLKNSLCEFSSITSEAYCQLVEDFKTEVDDYHTAFKMSRTFAQKPRKKLLNL</sequence>
<protein>
    <submittedName>
        <fullName evidence="4">2585_t:CDS:1</fullName>
    </submittedName>
</protein>
<dbReference type="PANTHER" id="PTHR43591:SF24">
    <property type="entry name" value="2-METHOXY-6-POLYPRENYL-1,4-BENZOQUINOL METHYLASE, MITOCHONDRIAL"/>
    <property type="match status" value="1"/>
</dbReference>
<evidence type="ECO:0000313" key="4">
    <source>
        <dbReference type="EMBL" id="CAG8547953.1"/>
    </source>
</evidence>
<name>A0A9N9AZP2_FUNMO</name>